<evidence type="ECO:0000313" key="1">
    <source>
        <dbReference type="EMBL" id="MCA6062536.1"/>
    </source>
</evidence>
<reference evidence="1 2" key="1">
    <citation type="submission" date="2020-12" db="EMBL/GenBank/DDBJ databases">
        <title>Novel Thalassolituus-related marine hydrocarbonoclastic bacteria mediated algae-derived hydrocarbons mineralization in twilight zone of the northern South China Sea.</title>
        <authorList>
            <person name="Dong C."/>
        </authorList>
    </citation>
    <scope>NUCLEOTIDE SEQUENCE [LARGE SCALE GENOMIC DNA]</scope>
    <source>
        <strain evidence="1 2">IMCC1826</strain>
    </source>
</reference>
<dbReference type="EMBL" id="JAEDAH010000011">
    <property type="protein sequence ID" value="MCA6062536.1"/>
    <property type="molecule type" value="Genomic_DNA"/>
</dbReference>
<organism evidence="1 2">
    <name type="scientific">Thalassolituus marinus</name>
    <dbReference type="NCBI Taxonomy" id="671053"/>
    <lineage>
        <taxon>Bacteria</taxon>
        <taxon>Pseudomonadati</taxon>
        <taxon>Pseudomonadota</taxon>
        <taxon>Gammaproteobacteria</taxon>
        <taxon>Oceanospirillales</taxon>
        <taxon>Oceanospirillaceae</taxon>
        <taxon>Thalassolituus</taxon>
    </lineage>
</organism>
<accession>A0ABS7ZPX7</accession>
<sequence>MTEDLFEQIRLLSLEIRSLVKQGVKEGVEERIEHRNALLEQWFQGITQLIQLTNEQQTFLEDLLREEQALVAELQQEQSGLAQVARNKKKASMYQQH</sequence>
<dbReference type="Proteomes" id="UP000714380">
    <property type="component" value="Unassembled WGS sequence"/>
</dbReference>
<comment type="caution">
    <text evidence="1">The sequence shown here is derived from an EMBL/GenBank/DDBJ whole genome shotgun (WGS) entry which is preliminary data.</text>
</comment>
<evidence type="ECO:0000313" key="2">
    <source>
        <dbReference type="Proteomes" id="UP000714380"/>
    </source>
</evidence>
<gene>
    <name evidence="1" type="ORF">I9W95_02840</name>
</gene>
<protein>
    <recommendedName>
        <fullName evidence="3">Flagellar protein FliT</fullName>
    </recommendedName>
</protein>
<name>A0ABS7ZPX7_9GAMM</name>
<keyword evidence="2" id="KW-1185">Reference proteome</keyword>
<evidence type="ECO:0008006" key="3">
    <source>
        <dbReference type="Google" id="ProtNLM"/>
    </source>
</evidence>
<proteinExistence type="predicted"/>
<dbReference type="RefSeq" id="WP_225671640.1">
    <property type="nucleotide sequence ID" value="NZ_JAEDAH010000011.1"/>
</dbReference>